<comment type="caution">
    <text evidence="6">The sequence shown here is derived from an EMBL/GenBank/DDBJ whole genome shotgun (WGS) entry which is preliminary data.</text>
</comment>
<dbReference type="InterPro" id="IPR001279">
    <property type="entry name" value="Metallo-B-lactamas"/>
</dbReference>
<evidence type="ECO:0000256" key="3">
    <source>
        <dbReference type="ARBA" id="ARBA00022801"/>
    </source>
</evidence>
<dbReference type="SMART" id="SM00849">
    <property type="entry name" value="Lactamase_B"/>
    <property type="match status" value="1"/>
</dbReference>
<gene>
    <name evidence="6" type="ORF">BTN85_0576</name>
</gene>
<dbReference type="Gene3D" id="3.60.15.10">
    <property type="entry name" value="Ribonuclease Z/Hydroxyacylglutathione hydrolase-like"/>
    <property type="match status" value="1"/>
</dbReference>
<evidence type="ECO:0000313" key="6">
    <source>
        <dbReference type="EMBL" id="OKY78091.1"/>
    </source>
</evidence>
<dbReference type="GO" id="GO:0016787">
    <property type="term" value="F:hydrolase activity"/>
    <property type="evidence" value="ECO:0007669"/>
    <property type="project" value="UniProtKB-KW"/>
</dbReference>
<name>A0A1Q6DUP1_METT1</name>
<dbReference type="AlphaFoldDB" id="A0A1Q6DUP1"/>
<dbReference type="GO" id="GO:0046872">
    <property type="term" value="F:metal ion binding"/>
    <property type="evidence" value="ECO:0007669"/>
    <property type="project" value="UniProtKB-KW"/>
</dbReference>
<organism evidence="6 7">
    <name type="scientific">Methanohalarchaeum thermophilum</name>
    <dbReference type="NCBI Taxonomy" id="1903181"/>
    <lineage>
        <taxon>Archaea</taxon>
        <taxon>Methanobacteriati</taxon>
        <taxon>Methanobacteriota</taxon>
        <taxon>Methanonatronarchaeia</taxon>
        <taxon>Methanonatronarchaeales</taxon>
        <taxon>Methanonatronarchaeaceae</taxon>
        <taxon>Candidatus Methanohalarchaeum</taxon>
    </lineage>
</organism>
<sequence>MVIEILILLKNTCLFGDLLGSKVHKINVGKRSGNVYLYNKSIMIDAGMNPSRVLDGLKEFIKPEDLKIIILTHCHFDHFLAASRIKEKTGAKIYIHEDDSEYIETGDNVATAAIFFGQEAPKIKPDSLLSNSDEIQDLKVIHTPGHTEGSICLYDGEILFTGDTVFSNGRTGRTDLIGGDKNNLKHSLKKLSKLDVDKIYPGHGEISSGKSLKKAVERLK</sequence>
<dbReference type="InterPro" id="IPR051453">
    <property type="entry name" value="MBL_Glyoxalase_II"/>
</dbReference>
<keyword evidence="2" id="KW-0479">Metal-binding</keyword>
<dbReference type="InParanoid" id="A0A1Q6DUP1"/>
<dbReference type="Proteomes" id="UP000185744">
    <property type="component" value="Unassembled WGS sequence"/>
</dbReference>
<dbReference type="InterPro" id="IPR036866">
    <property type="entry name" value="RibonucZ/Hydroxyglut_hydro"/>
</dbReference>
<evidence type="ECO:0000259" key="5">
    <source>
        <dbReference type="SMART" id="SM00849"/>
    </source>
</evidence>
<dbReference type="STRING" id="1903181.BTN85_0576"/>
<keyword evidence="4" id="KW-0862">Zinc</keyword>
<keyword evidence="3 6" id="KW-0378">Hydrolase</keyword>
<proteinExistence type="predicted"/>
<evidence type="ECO:0000256" key="1">
    <source>
        <dbReference type="ARBA" id="ARBA00001947"/>
    </source>
</evidence>
<keyword evidence="7" id="KW-1185">Reference proteome</keyword>
<dbReference type="SUPFAM" id="SSF56281">
    <property type="entry name" value="Metallo-hydrolase/oxidoreductase"/>
    <property type="match status" value="1"/>
</dbReference>
<dbReference type="PANTHER" id="PTHR46233:SF3">
    <property type="entry name" value="HYDROXYACYLGLUTATHIONE HYDROLASE GLOC"/>
    <property type="match status" value="1"/>
</dbReference>
<dbReference type="Pfam" id="PF00753">
    <property type="entry name" value="Lactamase_B"/>
    <property type="match status" value="1"/>
</dbReference>
<feature type="domain" description="Metallo-beta-lactamase" evidence="5">
    <location>
        <begin position="32"/>
        <end position="203"/>
    </location>
</feature>
<evidence type="ECO:0000256" key="4">
    <source>
        <dbReference type="ARBA" id="ARBA00022833"/>
    </source>
</evidence>
<evidence type="ECO:0000256" key="2">
    <source>
        <dbReference type="ARBA" id="ARBA00022723"/>
    </source>
</evidence>
<comment type="cofactor">
    <cofactor evidence="1">
        <name>Zn(2+)</name>
        <dbReference type="ChEBI" id="CHEBI:29105"/>
    </cofactor>
</comment>
<evidence type="ECO:0000313" key="7">
    <source>
        <dbReference type="Proteomes" id="UP000185744"/>
    </source>
</evidence>
<dbReference type="PANTHER" id="PTHR46233">
    <property type="entry name" value="HYDROXYACYLGLUTATHIONE HYDROLASE GLOC"/>
    <property type="match status" value="1"/>
</dbReference>
<reference evidence="6" key="1">
    <citation type="submission" date="2016-12" db="EMBL/GenBank/DDBJ databases">
        <title>Discovery of methanogenic haloarchaea.</title>
        <authorList>
            <person name="Sorokin D.Y."/>
            <person name="Makarova K.S."/>
            <person name="Abbas B."/>
            <person name="Ferrer M."/>
            <person name="Golyshin P.N."/>
        </authorList>
    </citation>
    <scope>NUCLEOTIDE SEQUENCE [LARGE SCALE GENOMIC DNA]</scope>
    <source>
        <strain evidence="6">HMET1</strain>
    </source>
</reference>
<dbReference type="FunCoup" id="A0A1Q6DUP1">
    <property type="interactions" value="17"/>
</dbReference>
<accession>A0A1Q6DUP1</accession>
<protein>
    <submittedName>
        <fullName evidence="6">Metal-dependent hydrolase of the beta-lactamase superfamily II</fullName>
    </submittedName>
</protein>
<dbReference type="CDD" id="cd06262">
    <property type="entry name" value="metallo-hydrolase-like_MBL-fold"/>
    <property type="match status" value="1"/>
</dbReference>
<dbReference type="EMBL" id="MSDW01000001">
    <property type="protein sequence ID" value="OKY78091.1"/>
    <property type="molecule type" value="Genomic_DNA"/>
</dbReference>